<keyword evidence="2" id="KW-0472">Membrane</keyword>
<dbReference type="PANTHER" id="PTHR37938:SF1">
    <property type="entry name" value="BLL0215 PROTEIN"/>
    <property type="match status" value="1"/>
</dbReference>
<gene>
    <name evidence="4" type="ORF">METZ01_LOCUS59593</name>
</gene>
<feature type="domain" description="YdbS-like PH" evidence="3">
    <location>
        <begin position="61"/>
        <end position="142"/>
    </location>
</feature>
<evidence type="ECO:0000259" key="3">
    <source>
        <dbReference type="Pfam" id="PF03703"/>
    </source>
</evidence>
<dbReference type="AlphaFoldDB" id="A0A381STC6"/>
<dbReference type="EMBL" id="UINC01003486">
    <property type="protein sequence ID" value="SVA06739.1"/>
    <property type="molecule type" value="Genomic_DNA"/>
</dbReference>
<protein>
    <recommendedName>
        <fullName evidence="3">YdbS-like PH domain-containing protein</fullName>
    </recommendedName>
</protein>
<evidence type="ECO:0000256" key="2">
    <source>
        <dbReference type="SAM" id="Phobius"/>
    </source>
</evidence>
<feature type="compositionally biased region" description="Basic and acidic residues" evidence="1">
    <location>
        <begin position="161"/>
        <end position="174"/>
    </location>
</feature>
<dbReference type="PANTHER" id="PTHR37938">
    <property type="entry name" value="BLL0215 PROTEIN"/>
    <property type="match status" value="1"/>
</dbReference>
<sequence>MVDEGVVLEARFDARLPIYQTLASTWWVLLLGVLSLGDGALLLAIALLVMAGSYVYWFLRYKKLRCVLTERGLSTQRGLWVRVQQNIPLDQITDITVNEGPILKLFGMLILKVETAGGSVQGGAAGSVKLVAVVDALEFRDTVLKHRDRVTAHSGPTGRSSEPHLDPEVLGDIR</sequence>
<keyword evidence="2" id="KW-1133">Transmembrane helix</keyword>
<reference evidence="4" key="1">
    <citation type="submission" date="2018-05" db="EMBL/GenBank/DDBJ databases">
        <authorList>
            <person name="Lanie J.A."/>
            <person name="Ng W.-L."/>
            <person name="Kazmierczak K.M."/>
            <person name="Andrzejewski T.M."/>
            <person name="Davidsen T.M."/>
            <person name="Wayne K.J."/>
            <person name="Tettelin H."/>
            <person name="Glass J.I."/>
            <person name="Rusch D."/>
            <person name="Podicherti R."/>
            <person name="Tsui H.-C.T."/>
            <person name="Winkler M.E."/>
        </authorList>
    </citation>
    <scope>NUCLEOTIDE SEQUENCE</scope>
</reference>
<dbReference type="InterPro" id="IPR005182">
    <property type="entry name" value="YdbS-like_PH"/>
</dbReference>
<organism evidence="4">
    <name type="scientific">marine metagenome</name>
    <dbReference type="NCBI Taxonomy" id="408172"/>
    <lineage>
        <taxon>unclassified sequences</taxon>
        <taxon>metagenomes</taxon>
        <taxon>ecological metagenomes</taxon>
    </lineage>
</organism>
<name>A0A381STC6_9ZZZZ</name>
<feature type="transmembrane region" description="Helical" evidence="2">
    <location>
        <begin position="26"/>
        <end position="59"/>
    </location>
</feature>
<evidence type="ECO:0000256" key="1">
    <source>
        <dbReference type="SAM" id="MobiDB-lite"/>
    </source>
</evidence>
<keyword evidence="2" id="KW-0812">Transmembrane</keyword>
<dbReference type="Pfam" id="PF03703">
    <property type="entry name" value="bPH_2"/>
    <property type="match status" value="1"/>
</dbReference>
<proteinExistence type="predicted"/>
<feature type="region of interest" description="Disordered" evidence="1">
    <location>
        <begin position="150"/>
        <end position="174"/>
    </location>
</feature>
<accession>A0A381STC6</accession>
<evidence type="ECO:0000313" key="4">
    <source>
        <dbReference type="EMBL" id="SVA06739.1"/>
    </source>
</evidence>
<feature type="non-terminal residue" evidence="4">
    <location>
        <position position="174"/>
    </location>
</feature>